<dbReference type="PANTHER" id="PTHR19367:SF45">
    <property type="entry name" value="IG-LIKE DOMAIN-CONTAINING PROTEIN"/>
    <property type="match status" value="1"/>
</dbReference>
<evidence type="ECO:0000256" key="3">
    <source>
        <dbReference type="ARBA" id="ARBA00022729"/>
    </source>
</evidence>
<evidence type="ECO:0000256" key="2">
    <source>
        <dbReference type="ARBA" id="ARBA00022475"/>
    </source>
</evidence>
<evidence type="ECO:0000313" key="14">
    <source>
        <dbReference type="Proteomes" id="UP000308365"/>
    </source>
</evidence>
<evidence type="ECO:0000256" key="10">
    <source>
        <dbReference type="ARBA" id="ARBA00043266"/>
    </source>
</evidence>
<evidence type="ECO:0000259" key="12">
    <source>
        <dbReference type="PROSITE" id="PS50835"/>
    </source>
</evidence>
<dbReference type="SMART" id="SM00409">
    <property type="entry name" value="IG"/>
    <property type="match status" value="1"/>
</dbReference>
<evidence type="ECO:0000256" key="7">
    <source>
        <dbReference type="ARBA" id="ARBA00023157"/>
    </source>
</evidence>
<evidence type="ECO:0000256" key="1">
    <source>
        <dbReference type="ARBA" id="ARBA00004236"/>
    </source>
</evidence>
<dbReference type="InterPro" id="IPR007110">
    <property type="entry name" value="Ig-like_dom"/>
</dbReference>
<dbReference type="SMART" id="SM00406">
    <property type="entry name" value="IGv"/>
    <property type="match status" value="1"/>
</dbReference>
<reference evidence="14" key="1">
    <citation type="journal article" date="2019" name="IScience">
        <title>Narwhal Genome Reveals Long-Term Low Genetic Diversity despite Current Large Abundance Size.</title>
        <authorList>
            <person name="Westbury M.V."/>
            <person name="Petersen B."/>
            <person name="Garde E."/>
            <person name="Heide-Jorgensen M.P."/>
            <person name="Lorenzen E.D."/>
        </authorList>
    </citation>
    <scope>NUCLEOTIDE SEQUENCE [LARGE SCALE GENOMIC DNA]</scope>
</reference>
<dbReference type="InterPro" id="IPR003599">
    <property type="entry name" value="Ig_sub"/>
</dbReference>
<dbReference type="Proteomes" id="UP000308365">
    <property type="component" value="Unassembled WGS sequence"/>
</dbReference>
<gene>
    <name evidence="13" type="ORF">EI555_006347</name>
</gene>
<dbReference type="Pfam" id="PF07686">
    <property type="entry name" value="V-set"/>
    <property type="match status" value="1"/>
</dbReference>
<dbReference type="InterPro" id="IPR051287">
    <property type="entry name" value="TCR_variable_region"/>
</dbReference>
<keyword evidence="4" id="KW-0391">Immunity</keyword>
<dbReference type="InterPro" id="IPR013106">
    <property type="entry name" value="Ig_V-set"/>
</dbReference>
<sequence>MVLSSLPWVFLAFIFSGFGAAQKVTQVQPAISSQLGEAVTLSCQYETSWSWYGIFWYKQLPSGEMTFLIYQSSSGQNAKNGRYSVNFQKRHKFISLTISALLVEDSANYFCALRELTVLEVIGKAKQKPQSSIRESPLAAGAKLKGTPADPRQEMVLLWLLNLWSGSGDLILNKISCYLTWEQMSRVTFY</sequence>
<feature type="domain" description="Ig-like" evidence="12">
    <location>
        <begin position="22"/>
        <end position="134"/>
    </location>
</feature>
<dbReference type="EMBL" id="RWIC01015001">
    <property type="protein sequence ID" value="TKC33220.1"/>
    <property type="molecule type" value="Genomic_DNA"/>
</dbReference>
<evidence type="ECO:0000256" key="8">
    <source>
        <dbReference type="ARBA" id="ARBA00023170"/>
    </source>
</evidence>
<evidence type="ECO:0000256" key="5">
    <source>
        <dbReference type="ARBA" id="ARBA00023130"/>
    </source>
</evidence>
<dbReference type="PROSITE" id="PS50835">
    <property type="entry name" value="IG_LIKE"/>
    <property type="match status" value="1"/>
</dbReference>
<evidence type="ECO:0000256" key="9">
    <source>
        <dbReference type="ARBA" id="ARBA00023319"/>
    </source>
</evidence>
<dbReference type="SUPFAM" id="SSF48726">
    <property type="entry name" value="Immunoglobulin"/>
    <property type="match status" value="1"/>
</dbReference>
<organism evidence="13 14">
    <name type="scientific">Monodon monoceros</name>
    <name type="common">Narwhal</name>
    <name type="synonym">Ceratodon monodon</name>
    <dbReference type="NCBI Taxonomy" id="40151"/>
    <lineage>
        <taxon>Eukaryota</taxon>
        <taxon>Metazoa</taxon>
        <taxon>Chordata</taxon>
        <taxon>Craniata</taxon>
        <taxon>Vertebrata</taxon>
        <taxon>Euteleostomi</taxon>
        <taxon>Mammalia</taxon>
        <taxon>Eutheria</taxon>
        <taxon>Laurasiatheria</taxon>
        <taxon>Artiodactyla</taxon>
        <taxon>Whippomorpha</taxon>
        <taxon>Cetacea</taxon>
        <taxon>Odontoceti</taxon>
        <taxon>Monodontidae</taxon>
        <taxon>Monodon</taxon>
    </lineage>
</organism>
<keyword evidence="2" id="KW-1003">Cell membrane</keyword>
<dbReference type="Gene3D" id="2.60.40.10">
    <property type="entry name" value="Immunoglobulins"/>
    <property type="match status" value="1"/>
</dbReference>
<feature type="chain" id="PRO_5020185384" description="Ig-like domain-containing protein" evidence="11">
    <location>
        <begin position="22"/>
        <end position="190"/>
    </location>
</feature>
<proteinExistence type="predicted"/>
<comment type="subcellular location">
    <subcellularLocation>
        <location evidence="1">Cell membrane</location>
    </subcellularLocation>
</comment>
<keyword evidence="8" id="KW-0675">Receptor</keyword>
<dbReference type="AlphaFoldDB" id="A0A4V5P581"/>
<feature type="signal peptide" evidence="11">
    <location>
        <begin position="1"/>
        <end position="21"/>
    </location>
</feature>
<evidence type="ECO:0000256" key="11">
    <source>
        <dbReference type="SAM" id="SignalP"/>
    </source>
</evidence>
<dbReference type="FunFam" id="2.60.40.10:FF:000878">
    <property type="entry name" value="T cell receptor alpha variable 38-1"/>
    <property type="match status" value="1"/>
</dbReference>
<keyword evidence="3 11" id="KW-0732">Signal</keyword>
<dbReference type="GO" id="GO:0042101">
    <property type="term" value="C:T cell receptor complex"/>
    <property type="evidence" value="ECO:0007669"/>
    <property type="project" value="UniProtKB-KW"/>
</dbReference>
<dbReference type="InterPro" id="IPR036179">
    <property type="entry name" value="Ig-like_dom_sf"/>
</dbReference>
<dbReference type="InterPro" id="IPR013783">
    <property type="entry name" value="Ig-like_fold"/>
</dbReference>
<dbReference type="GO" id="GO:0002250">
    <property type="term" value="P:adaptive immune response"/>
    <property type="evidence" value="ECO:0007669"/>
    <property type="project" value="UniProtKB-KW"/>
</dbReference>
<comment type="caution">
    <text evidence="13">The sequence shown here is derived from an EMBL/GenBank/DDBJ whole genome shotgun (WGS) entry which is preliminary data.</text>
</comment>
<keyword evidence="9" id="KW-0393">Immunoglobulin domain</keyword>
<keyword evidence="5" id="KW-1064">Adaptive immunity</keyword>
<keyword evidence="10" id="KW-1279">T cell receptor</keyword>
<accession>A0A4V5P581</accession>
<evidence type="ECO:0000256" key="6">
    <source>
        <dbReference type="ARBA" id="ARBA00023136"/>
    </source>
</evidence>
<keyword evidence="7" id="KW-1015">Disulfide bond</keyword>
<keyword evidence="6" id="KW-0472">Membrane</keyword>
<name>A0A4V5P581_MONMO</name>
<evidence type="ECO:0000256" key="4">
    <source>
        <dbReference type="ARBA" id="ARBA00022859"/>
    </source>
</evidence>
<protein>
    <recommendedName>
        <fullName evidence="12">Ig-like domain-containing protein</fullName>
    </recommendedName>
</protein>
<dbReference type="PANTHER" id="PTHR19367">
    <property type="entry name" value="T-CELL RECEPTOR ALPHA CHAIN V REGION"/>
    <property type="match status" value="1"/>
</dbReference>
<evidence type="ECO:0000313" key="13">
    <source>
        <dbReference type="EMBL" id="TKC33220.1"/>
    </source>
</evidence>